<dbReference type="Proteomes" id="UP000008221">
    <property type="component" value="Chromosome"/>
</dbReference>
<organism evidence="2 3">
    <name type="scientific">Acidothermus cellulolyticus (strain ATCC 43068 / DSM 8971 / 11B)</name>
    <dbReference type="NCBI Taxonomy" id="351607"/>
    <lineage>
        <taxon>Bacteria</taxon>
        <taxon>Bacillati</taxon>
        <taxon>Actinomycetota</taxon>
        <taxon>Actinomycetes</taxon>
        <taxon>Acidothermales</taxon>
        <taxon>Acidothermaceae</taxon>
        <taxon>Acidothermus</taxon>
    </lineage>
</organism>
<proteinExistence type="predicted"/>
<gene>
    <name evidence="2" type="ordered locus">Acel_0777</name>
</gene>
<dbReference type="AlphaFoldDB" id="A0LSZ0"/>
<protein>
    <submittedName>
        <fullName evidence="2">Uncharacterized protein</fullName>
    </submittedName>
</protein>
<sequence length="95" mass="9478">MPRKRPAYLHTASALHPPWESAAAAGTMVAAAAGTMVAAAAGTMVAAAAGSPGPGHLRQPAVASPPAIAPPLRRPGAARVALNRDRLPRATMKTA</sequence>
<evidence type="ECO:0000313" key="3">
    <source>
        <dbReference type="Proteomes" id="UP000008221"/>
    </source>
</evidence>
<evidence type="ECO:0000313" key="2">
    <source>
        <dbReference type="EMBL" id="ABK52550.1"/>
    </source>
</evidence>
<dbReference type="KEGG" id="ace:Acel_0777"/>
<feature type="region of interest" description="Disordered" evidence="1">
    <location>
        <begin position="48"/>
        <end position="95"/>
    </location>
</feature>
<keyword evidence="3" id="KW-1185">Reference proteome</keyword>
<dbReference type="HOGENOM" id="CLU_2366446_0_0_11"/>
<accession>A0LSZ0</accession>
<name>A0LSZ0_ACIC1</name>
<evidence type="ECO:0000256" key="1">
    <source>
        <dbReference type="SAM" id="MobiDB-lite"/>
    </source>
</evidence>
<dbReference type="InParanoid" id="A0LSZ0"/>
<dbReference type="STRING" id="351607.Acel_0777"/>
<dbReference type="RefSeq" id="WP_011719613.1">
    <property type="nucleotide sequence ID" value="NC_008578.1"/>
</dbReference>
<dbReference type="EMBL" id="CP000481">
    <property type="protein sequence ID" value="ABK52550.1"/>
    <property type="molecule type" value="Genomic_DNA"/>
</dbReference>
<reference evidence="2 3" key="1">
    <citation type="journal article" date="2009" name="Genome Res.">
        <title>Complete genome of the cellulolytic thermophile Acidothermus cellulolyticus 11B provides insights into its ecophysiological and evolutionary adaptations.</title>
        <authorList>
            <person name="Barabote R.D."/>
            <person name="Xie G."/>
            <person name="Leu D.H."/>
            <person name="Normand P."/>
            <person name="Necsulea A."/>
            <person name="Daubin V."/>
            <person name="Medigue C."/>
            <person name="Adney W.S."/>
            <person name="Xu X.C."/>
            <person name="Lapidus A."/>
            <person name="Parales R.E."/>
            <person name="Detter C."/>
            <person name="Pujic P."/>
            <person name="Bruce D."/>
            <person name="Lavire C."/>
            <person name="Challacombe J.F."/>
            <person name="Brettin T.S."/>
            <person name="Berry A.M."/>
        </authorList>
    </citation>
    <scope>NUCLEOTIDE SEQUENCE [LARGE SCALE GENOMIC DNA]</scope>
    <source>
        <strain evidence="3">ATCC 43068 / DSM 8971 / 11B</strain>
    </source>
</reference>